<dbReference type="FunFam" id="3.60.10.10:FF:000072">
    <property type="entry name" value="Extracellular nuclease"/>
    <property type="match status" value="1"/>
</dbReference>
<proteinExistence type="predicted"/>
<reference evidence="4 5" key="1">
    <citation type="submission" date="2019-01" db="EMBL/GenBank/DDBJ databases">
        <authorList>
            <person name="Chen W.-M."/>
        </authorList>
    </citation>
    <scope>NUCLEOTIDE SEQUENCE [LARGE SCALE GENOMIC DNA]</scope>
    <source>
        <strain evidence="4 5">HPM-16</strain>
    </source>
</reference>
<dbReference type="PANTHER" id="PTHR42834:SF1">
    <property type="entry name" value="ENDONUCLEASE_EXONUCLEASE_PHOSPHATASE FAMILY PROTEIN (AFU_ORTHOLOGUE AFUA_3G09210)"/>
    <property type="match status" value="1"/>
</dbReference>
<dbReference type="SUPFAM" id="SSF56219">
    <property type="entry name" value="DNase I-like"/>
    <property type="match status" value="1"/>
</dbReference>
<gene>
    <name evidence="4" type="ORF">EOE65_07845</name>
</gene>
<feature type="domain" description="LTD" evidence="3">
    <location>
        <begin position="17"/>
        <end position="132"/>
    </location>
</feature>
<organism evidence="4 5">
    <name type="scientific">Neptunomonas marina</name>
    <dbReference type="NCBI Taxonomy" id="1815562"/>
    <lineage>
        <taxon>Bacteria</taxon>
        <taxon>Pseudomonadati</taxon>
        <taxon>Pseudomonadota</taxon>
        <taxon>Gammaproteobacteria</taxon>
        <taxon>Oceanospirillales</taxon>
        <taxon>Oceanospirillaceae</taxon>
        <taxon>Neptunomonas</taxon>
    </lineage>
</organism>
<evidence type="ECO:0000313" key="4">
    <source>
        <dbReference type="EMBL" id="RVU30919.1"/>
    </source>
</evidence>
<dbReference type="InterPro" id="IPR013783">
    <property type="entry name" value="Ig-like_fold"/>
</dbReference>
<evidence type="ECO:0000259" key="3">
    <source>
        <dbReference type="PROSITE" id="PS51841"/>
    </source>
</evidence>
<dbReference type="InterPro" id="IPR001322">
    <property type="entry name" value="Lamin_tail_dom"/>
</dbReference>
<dbReference type="InterPro" id="IPR036415">
    <property type="entry name" value="Lamin_tail_dom_sf"/>
</dbReference>
<keyword evidence="5" id="KW-1185">Reference proteome</keyword>
<dbReference type="SMART" id="SM00089">
    <property type="entry name" value="PKD"/>
    <property type="match status" value="1"/>
</dbReference>
<accession>A0A437Q915</accession>
<feature type="signal peptide" evidence="1">
    <location>
        <begin position="1"/>
        <end position="25"/>
    </location>
</feature>
<dbReference type="Gene3D" id="2.60.40.10">
    <property type="entry name" value="Immunoglobulins"/>
    <property type="match status" value="2"/>
</dbReference>
<dbReference type="PROSITE" id="PS50093">
    <property type="entry name" value="PKD"/>
    <property type="match status" value="1"/>
</dbReference>
<dbReference type="InterPro" id="IPR047971">
    <property type="entry name" value="ExeM-like"/>
</dbReference>
<keyword evidence="1" id="KW-0732">Signal</keyword>
<dbReference type="Gene3D" id="2.60.40.1260">
    <property type="entry name" value="Lamin Tail domain"/>
    <property type="match status" value="1"/>
</dbReference>
<dbReference type="Pfam" id="PF18911">
    <property type="entry name" value="PKD_4"/>
    <property type="match status" value="1"/>
</dbReference>
<dbReference type="CDD" id="cd00146">
    <property type="entry name" value="PKD"/>
    <property type="match status" value="1"/>
</dbReference>
<dbReference type="PROSITE" id="PS51841">
    <property type="entry name" value="LTD"/>
    <property type="match status" value="1"/>
</dbReference>
<protein>
    <submittedName>
        <fullName evidence="4">ExeM/NucH family extracellular endonuclease</fullName>
    </submittedName>
</protein>
<dbReference type="Pfam" id="PF03372">
    <property type="entry name" value="Exo_endo_phos"/>
    <property type="match status" value="1"/>
</dbReference>
<dbReference type="NCBIfam" id="NF033681">
    <property type="entry name" value="ExeM_NucH_DNase"/>
    <property type="match status" value="1"/>
</dbReference>
<dbReference type="CDD" id="cd10283">
    <property type="entry name" value="MnuA_DNase1-like"/>
    <property type="match status" value="1"/>
</dbReference>
<feature type="domain" description="PKD" evidence="2">
    <location>
        <begin position="795"/>
        <end position="881"/>
    </location>
</feature>
<dbReference type="InterPro" id="IPR000601">
    <property type="entry name" value="PKD_dom"/>
</dbReference>
<dbReference type="Gene3D" id="3.60.10.10">
    <property type="entry name" value="Endonuclease/exonuclease/phosphatase"/>
    <property type="match status" value="1"/>
</dbReference>
<dbReference type="EMBL" id="SACQ01000003">
    <property type="protein sequence ID" value="RVU30919.1"/>
    <property type="molecule type" value="Genomic_DNA"/>
</dbReference>
<dbReference type="SUPFAM" id="SSF74853">
    <property type="entry name" value="Lamin A/C globular tail domain"/>
    <property type="match status" value="1"/>
</dbReference>
<dbReference type="InterPro" id="IPR035986">
    <property type="entry name" value="PKD_dom_sf"/>
</dbReference>
<keyword evidence="4" id="KW-0540">Nuclease</keyword>
<evidence type="ECO:0000313" key="5">
    <source>
        <dbReference type="Proteomes" id="UP000282818"/>
    </source>
</evidence>
<evidence type="ECO:0000256" key="1">
    <source>
        <dbReference type="SAM" id="SignalP"/>
    </source>
</evidence>
<dbReference type="PANTHER" id="PTHR42834">
    <property type="entry name" value="ENDONUCLEASE/EXONUCLEASE/PHOSPHATASE FAMILY PROTEIN (AFU_ORTHOLOGUE AFUA_3G09210)"/>
    <property type="match status" value="1"/>
</dbReference>
<dbReference type="InterPro" id="IPR022409">
    <property type="entry name" value="PKD/Chitinase_dom"/>
</dbReference>
<keyword evidence="4" id="KW-0378">Hydrolase</keyword>
<dbReference type="GO" id="GO:0004519">
    <property type="term" value="F:endonuclease activity"/>
    <property type="evidence" value="ECO:0007669"/>
    <property type="project" value="UniProtKB-KW"/>
</dbReference>
<sequence length="956" mass="101456">MVVMSKWISRVSCMAAAIAAVHASANPVIISEYIEGSSFNKAIELYNTSTAPVSLDGYALKFYFNGRTSPATTVNLAGQQIAGQATFVIAHRDAAFDPNLINLTSAASWFNGDDAIVLENNGQVIDSIGQIGTDPGSEWGTGVTSTKDNTLRRVVGTTVGDTVADDPFFPSVEWEGFAKDDASDLGLFAGNGGGDTGGNGGDTGGNTGNPFACASPATAIHAIQGAGDASALEGEVHEVEGVVTQVVPGLDGFFIQMPDAEVDGDSATSEGVFVYSGNAQVSVQPNVGERIRLNASVSEYFGKTQLTNITAFEVCQESAELPSAATISLPVADTSEWEQWEGMRVAFDHPLVVNETYNLGRYGTLMMGKARAWIPTQVARPGAAAQAVQEANARDRIFIDDASNQQNPAVIPFPAPQLSATNTVRVGDVAQGVVGALDYSFGDYKVMPEFEVSFSQQNPRTSAPELLHQGNLKVASFNVLNYFNGDGQGGGFPTARGADNYAELQRQEAKIVAALVKIDADIVGLMEIENDGFGANSAIASLTQALNAVVGEGTYSYVAPSMSRLGDDAIAVGLLYKPAQVNPFGAAQVLNTANSPLDGSGQPLFLDSKNRPALAQTFSLLENGGQLTVVVNHLKSKGSSCDALGDPNLNDGQGNCNQTRTRAAQALGQWLPEIFGAEQPTLIIGDLNAYAKEDPIAALEAVGYENLSATKGNGQAYSYVFSGETGQLDHTLGNLFAAQDVVNVVEWHINTDEPRVLDYNTEYKTADQINDYYASNAFRSSDHDPVIIEMNLQNRNLLPVASFTYEAAGTAVNFTAVATDEDGTIASYEWEFGPDLFAYGEQVSFDFTAPGEYPVTLRVTDDKGGVTEYNDSVVIVDQSNQPPVAAMYHGSFYRFHWYVSTSSDVDGEVVSHQWSFSDGREATGDSVFIISTQELGATLTVTDDKGATSSTVHTPQ</sequence>
<dbReference type="Pfam" id="PF00932">
    <property type="entry name" value="LTD"/>
    <property type="match status" value="1"/>
</dbReference>
<comment type="caution">
    <text evidence="4">The sequence shown here is derived from an EMBL/GenBank/DDBJ whole genome shotgun (WGS) entry which is preliminary data.</text>
</comment>
<name>A0A437Q915_9GAMM</name>
<dbReference type="InterPro" id="IPR036691">
    <property type="entry name" value="Endo/exonu/phosph_ase_sf"/>
</dbReference>
<keyword evidence="4" id="KW-0255">Endonuclease</keyword>
<dbReference type="CDD" id="cd04486">
    <property type="entry name" value="YhcR_OBF_like"/>
    <property type="match status" value="1"/>
</dbReference>
<dbReference type="SUPFAM" id="SSF49299">
    <property type="entry name" value="PKD domain"/>
    <property type="match status" value="1"/>
</dbReference>
<dbReference type="Proteomes" id="UP000282818">
    <property type="component" value="Unassembled WGS sequence"/>
</dbReference>
<feature type="chain" id="PRO_5019126276" evidence="1">
    <location>
        <begin position="26"/>
        <end position="956"/>
    </location>
</feature>
<dbReference type="AlphaFoldDB" id="A0A437Q915"/>
<dbReference type="InterPro" id="IPR005135">
    <property type="entry name" value="Endo/exonuclease/phosphatase"/>
</dbReference>
<evidence type="ECO:0000259" key="2">
    <source>
        <dbReference type="PROSITE" id="PS50093"/>
    </source>
</evidence>